<comment type="caution">
    <text evidence="2">The sequence shown here is derived from an EMBL/GenBank/DDBJ whole genome shotgun (WGS) entry which is preliminary data.</text>
</comment>
<dbReference type="Proteomes" id="UP000585614">
    <property type="component" value="Unassembled WGS sequence"/>
</dbReference>
<feature type="region of interest" description="Disordered" evidence="1">
    <location>
        <begin position="106"/>
        <end position="141"/>
    </location>
</feature>
<dbReference type="EMBL" id="JACAGC010000006">
    <property type="protein sequence ID" value="KAF6361753.1"/>
    <property type="molecule type" value="Genomic_DNA"/>
</dbReference>
<reference evidence="2 3" key="1">
    <citation type="journal article" date="2020" name="Nature">
        <title>Six reference-quality genomes reveal evolution of bat adaptations.</title>
        <authorList>
            <person name="Jebb D."/>
            <person name="Huang Z."/>
            <person name="Pippel M."/>
            <person name="Hughes G.M."/>
            <person name="Lavrichenko K."/>
            <person name="Devanna P."/>
            <person name="Winkler S."/>
            <person name="Jermiin L.S."/>
            <person name="Skirmuntt E.C."/>
            <person name="Katzourakis A."/>
            <person name="Burkitt-Gray L."/>
            <person name="Ray D.A."/>
            <person name="Sullivan K.A.M."/>
            <person name="Roscito J.G."/>
            <person name="Kirilenko B.M."/>
            <person name="Davalos L.M."/>
            <person name="Corthals A.P."/>
            <person name="Power M.L."/>
            <person name="Jones G."/>
            <person name="Ransome R.D."/>
            <person name="Dechmann D.K.N."/>
            <person name="Locatelli A.G."/>
            <person name="Puechmaille S.J."/>
            <person name="Fedrigo O."/>
            <person name="Jarvis E.D."/>
            <person name="Hiller M."/>
            <person name="Vernes S.C."/>
            <person name="Myers E.W."/>
            <person name="Teeling E.C."/>
        </authorList>
    </citation>
    <scope>NUCLEOTIDE SEQUENCE [LARGE SCALE GENOMIC DNA]</scope>
    <source>
        <strain evidence="2">MRhiFer1</strain>
        <tissue evidence="2">Lung</tissue>
    </source>
</reference>
<dbReference type="AlphaFoldDB" id="A0A7J7YID8"/>
<name>A0A7J7YID8_RHIFE</name>
<sequence length="141" mass="15474">MDGSPASVERALQVLAEQLPEEEKGTAGLVGWMFLTALHHNTEDGLNEIAHVQDQQPQGEALEARDHQLEEVLTALYHNSEETLAGIAQVRDQVFQWEALEAPVHLLEDEPHSGDSVAEADYASGDNVAPNPHAQPIRKQK</sequence>
<evidence type="ECO:0000313" key="3">
    <source>
        <dbReference type="Proteomes" id="UP000585614"/>
    </source>
</evidence>
<proteinExistence type="predicted"/>
<protein>
    <submittedName>
        <fullName evidence="2">Uncharacterized protein</fullName>
    </submittedName>
</protein>
<evidence type="ECO:0000256" key="1">
    <source>
        <dbReference type="SAM" id="MobiDB-lite"/>
    </source>
</evidence>
<evidence type="ECO:0000313" key="2">
    <source>
        <dbReference type="EMBL" id="KAF6361753.1"/>
    </source>
</evidence>
<organism evidence="2 3">
    <name type="scientific">Rhinolophus ferrumequinum</name>
    <name type="common">Greater horseshoe bat</name>
    <dbReference type="NCBI Taxonomy" id="59479"/>
    <lineage>
        <taxon>Eukaryota</taxon>
        <taxon>Metazoa</taxon>
        <taxon>Chordata</taxon>
        <taxon>Craniata</taxon>
        <taxon>Vertebrata</taxon>
        <taxon>Euteleostomi</taxon>
        <taxon>Mammalia</taxon>
        <taxon>Eutheria</taxon>
        <taxon>Laurasiatheria</taxon>
        <taxon>Chiroptera</taxon>
        <taxon>Yinpterochiroptera</taxon>
        <taxon>Rhinolophoidea</taxon>
        <taxon>Rhinolophidae</taxon>
        <taxon>Rhinolophinae</taxon>
        <taxon>Rhinolophus</taxon>
    </lineage>
</organism>
<gene>
    <name evidence="2" type="ORF">mRhiFer1_009978</name>
</gene>
<accession>A0A7J7YID8</accession>